<dbReference type="CDD" id="cd08071">
    <property type="entry name" value="MPN_DUF2466"/>
    <property type="match status" value="1"/>
</dbReference>
<dbReference type="STRING" id="1348114.OM33_00370"/>
<dbReference type="InterPro" id="IPR010994">
    <property type="entry name" value="RuvA_2-like"/>
</dbReference>
<dbReference type="SUPFAM" id="SSF47781">
    <property type="entry name" value="RuvA domain 2-like"/>
    <property type="match status" value="1"/>
</dbReference>
<dbReference type="PROSITE" id="PS50249">
    <property type="entry name" value="MPN"/>
    <property type="match status" value="1"/>
</dbReference>
<evidence type="ECO:0000313" key="8">
    <source>
        <dbReference type="EMBL" id="AIY63788.1"/>
    </source>
</evidence>
<name>A0A0A7EBB8_9GAMM</name>
<comment type="similarity">
    <text evidence="6">Belongs to the UPF0758 family.</text>
</comment>
<sequence length="224" mass="24773">MQINQMPIEARPREKLLSKGASSLTDAELLAIFLRTGIKGLNAIELADTLLKQQGSLGQLLSLECDSFCQQLGLGPAKYVQLQAVLELSKRFFAEQLKREAVFDSPYSVINYLKCELQKEHKECFYLLLLDSQNRLIKSINLFQGTINAASVYPREVVTTVLKYNAANVILAHNHPSGIAEPSEADKLITKRLSDALALIDVSILDHIIIAAGNTHSFAEHGQI</sequence>
<dbReference type="AlphaFoldDB" id="A0A0A7EBB8"/>
<proteinExistence type="inferred from homology"/>
<dbReference type="NCBIfam" id="TIGR00608">
    <property type="entry name" value="radc"/>
    <property type="match status" value="1"/>
</dbReference>
<gene>
    <name evidence="8" type="ORF">OM33_00370</name>
</gene>
<feature type="domain" description="MPN" evidence="7">
    <location>
        <begin position="102"/>
        <end position="224"/>
    </location>
</feature>
<dbReference type="InterPro" id="IPR046778">
    <property type="entry name" value="UPF0758_N"/>
</dbReference>
<dbReference type="eggNOG" id="COG2003">
    <property type="taxonomic scope" value="Bacteria"/>
</dbReference>
<dbReference type="Proteomes" id="UP000030341">
    <property type="component" value="Chromosome 1"/>
</dbReference>
<dbReference type="InterPro" id="IPR037518">
    <property type="entry name" value="MPN"/>
</dbReference>
<dbReference type="Pfam" id="PF04002">
    <property type="entry name" value="RadC"/>
    <property type="match status" value="1"/>
</dbReference>
<reference evidence="8 9" key="1">
    <citation type="submission" date="2014-11" db="EMBL/GenBank/DDBJ databases">
        <title>Complete Genome Sequence of Pseudoalteromonas sp. Strain OCN003 Isolated from Kaneohe Bay, Oahu, Hawaii.</title>
        <authorList>
            <person name="Beurmann S."/>
            <person name="Videau P."/>
            <person name="Ushijima B."/>
            <person name="Smith A.M."/>
            <person name="Aeby G.S."/>
            <person name="Callahan S.M."/>
            <person name="Belcaid M."/>
        </authorList>
    </citation>
    <scope>NUCLEOTIDE SEQUENCE [LARGE SCALE GENOMIC DNA]</scope>
    <source>
        <strain evidence="8 9">OCN003</strain>
    </source>
</reference>
<keyword evidence="3" id="KW-0378">Hydrolase</keyword>
<dbReference type="KEGG" id="pseo:OM33_00370"/>
<keyword evidence="1" id="KW-0645">Protease</keyword>
<dbReference type="GO" id="GO:0006508">
    <property type="term" value="P:proteolysis"/>
    <property type="evidence" value="ECO:0007669"/>
    <property type="project" value="UniProtKB-KW"/>
</dbReference>
<keyword evidence="9" id="KW-1185">Reference proteome</keyword>
<dbReference type="PROSITE" id="PS01302">
    <property type="entry name" value="UPF0758"/>
    <property type="match status" value="1"/>
</dbReference>
<evidence type="ECO:0000256" key="3">
    <source>
        <dbReference type="ARBA" id="ARBA00022801"/>
    </source>
</evidence>
<dbReference type="Gene3D" id="3.40.140.10">
    <property type="entry name" value="Cytidine Deaminase, domain 2"/>
    <property type="match status" value="1"/>
</dbReference>
<organism evidence="8 9">
    <name type="scientific">Pseudoalteromonas piratica</name>
    <dbReference type="NCBI Taxonomy" id="1348114"/>
    <lineage>
        <taxon>Bacteria</taxon>
        <taxon>Pseudomonadati</taxon>
        <taxon>Pseudomonadota</taxon>
        <taxon>Gammaproteobacteria</taxon>
        <taxon>Alteromonadales</taxon>
        <taxon>Pseudoalteromonadaceae</taxon>
        <taxon>Pseudoalteromonas</taxon>
    </lineage>
</organism>
<evidence type="ECO:0000256" key="1">
    <source>
        <dbReference type="ARBA" id="ARBA00022670"/>
    </source>
</evidence>
<dbReference type="PANTHER" id="PTHR30471">
    <property type="entry name" value="DNA REPAIR PROTEIN RADC"/>
    <property type="match status" value="1"/>
</dbReference>
<evidence type="ECO:0000256" key="2">
    <source>
        <dbReference type="ARBA" id="ARBA00022723"/>
    </source>
</evidence>
<accession>A0A0A7EBB8</accession>
<dbReference type="PANTHER" id="PTHR30471:SF3">
    <property type="entry name" value="UPF0758 PROTEIN YEES-RELATED"/>
    <property type="match status" value="1"/>
</dbReference>
<dbReference type="OrthoDB" id="9804482at2"/>
<dbReference type="InterPro" id="IPR020891">
    <property type="entry name" value="UPF0758_CS"/>
</dbReference>
<dbReference type="HOGENOM" id="CLU_073529_0_1_6"/>
<dbReference type="GO" id="GO:0008237">
    <property type="term" value="F:metallopeptidase activity"/>
    <property type="evidence" value="ECO:0007669"/>
    <property type="project" value="UniProtKB-KW"/>
</dbReference>
<keyword evidence="4" id="KW-0862">Zinc</keyword>
<dbReference type="GO" id="GO:0046872">
    <property type="term" value="F:metal ion binding"/>
    <property type="evidence" value="ECO:0007669"/>
    <property type="project" value="UniProtKB-KW"/>
</dbReference>
<dbReference type="RefSeq" id="WP_038637294.1">
    <property type="nucleotide sequence ID" value="NZ_CP009888.1"/>
</dbReference>
<evidence type="ECO:0000313" key="9">
    <source>
        <dbReference type="Proteomes" id="UP000030341"/>
    </source>
</evidence>
<dbReference type="InterPro" id="IPR001405">
    <property type="entry name" value="UPF0758"/>
</dbReference>
<dbReference type="InterPro" id="IPR025657">
    <property type="entry name" value="RadC_JAB"/>
</dbReference>
<evidence type="ECO:0000256" key="5">
    <source>
        <dbReference type="ARBA" id="ARBA00023049"/>
    </source>
</evidence>
<dbReference type="Pfam" id="PF20582">
    <property type="entry name" value="UPF0758_N"/>
    <property type="match status" value="1"/>
</dbReference>
<dbReference type="NCBIfam" id="NF000642">
    <property type="entry name" value="PRK00024.1"/>
    <property type="match status" value="1"/>
</dbReference>
<keyword evidence="2" id="KW-0479">Metal-binding</keyword>
<evidence type="ECO:0000256" key="6">
    <source>
        <dbReference type="RuleBase" id="RU003797"/>
    </source>
</evidence>
<keyword evidence="5" id="KW-0482">Metalloprotease</keyword>
<evidence type="ECO:0000259" key="7">
    <source>
        <dbReference type="PROSITE" id="PS50249"/>
    </source>
</evidence>
<protein>
    <recommendedName>
        <fullName evidence="7">MPN domain-containing protein</fullName>
    </recommendedName>
</protein>
<dbReference type="EMBL" id="CP009888">
    <property type="protein sequence ID" value="AIY63788.1"/>
    <property type="molecule type" value="Genomic_DNA"/>
</dbReference>
<evidence type="ECO:0000256" key="4">
    <source>
        <dbReference type="ARBA" id="ARBA00022833"/>
    </source>
</evidence>